<evidence type="ECO:0000313" key="2">
    <source>
        <dbReference type="Proteomes" id="UP001482620"/>
    </source>
</evidence>
<dbReference type="EMBL" id="JAHRIQ010064285">
    <property type="protein sequence ID" value="MEQ2242323.1"/>
    <property type="molecule type" value="Genomic_DNA"/>
</dbReference>
<name>A0ABV0UDV2_9TELE</name>
<accession>A0ABV0UDV2</accession>
<evidence type="ECO:0000313" key="1">
    <source>
        <dbReference type="EMBL" id="MEQ2242323.1"/>
    </source>
</evidence>
<organism evidence="1 2">
    <name type="scientific">Ilyodon furcidens</name>
    <name type="common">goldbreast splitfin</name>
    <dbReference type="NCBI Taxonomy" id="33524"/>
    <lineage>
        <taxon>Eukaryota</taxon>
        <taxon>Metazoa</taxon>
        <taxon>Chordata</taxon>
        <taxon>Craniata</taxon>
        <taxon>Vertebrata</taxon>
        <taxon>Euteleostomi</taxon>
        <taxon>Actinopterygii</taxon>
        <taxon>Neopterygii</taxon>
        <taxon>Teleostei</taxon>
        <taxon>Neoteleostei</taxon>
        <taxon>Acanthomorphata</taxon>
        <taxon>Ovalentaria</taxon>
        <taxon>Atherinomorphae</taxon>
        <taxon>Cyprinodontiformes</taxon>
        <taxon>Goodeidae</taxon>
        <taxon>Ilyodon</taxon>
    </lineage>
</organism>
<keyword evidence="2" id="KW-1185">Reference proteome</keyword>
<reference evidence="1 2" key="1">
    <citation type="submission" date="2021-06" db="EMBL/GenBank/DDBJ databases">
        <authorList>
            <person name="Palmer J.M."/>
        </authorList>
    </citation>
    <scope>NUCLEOTIDE SEQUENCE [LARGE SCALE GENOMIC DNA]</scope>
    <source>
        <strain evidence="2">if_2019</strain>
        <tissue evidence="1">Muscle</tissue>
    </source>
</reference>
<comment type="caution">
    <text evidence="1">The sequence shown here is derived from an EMBL/GenBank/DDBJ whole genome shotgun (WGS) entry which is preliminary data.</text>
</comment>
<proteinExistence type="predicted"/>
<sequence length="68" mass="8148">MSSLPFLPGPQQILLQGRERERVSRANNYKKMRMEYCWLRVLLLCDLFFDYLPMIQSMKAANTDEIYN</sequence>
<protein>
    <submittedName>
        <fullName evidence="1">Uncharacterized protein</fullName>
    </submittedName>
</protein>
<gene>
    <name evidence="1" type="ORF">ILYODFUR_034731</name>
</gene>
<dbReference type="Proteomes" id="UP001482620">
    <property type="component" value="Unassembled WGS sequence"/>
</dbReference>